<dbReference type="Gene3D" id="1.10.10.440">
    <property type="entry name" value="FF domain"/>
    <property type="match status" value="2"/>
</dbReference>
<evidence type="ECO:0000256" key="2">
    <source>
        <dbReference type="SAM" id="MobiDB-lite"/>
    </source>
</evidence>
<dbReference type="GO" id="GO:0070063">
    <property type="term" value="F:RNA polymerase binding"/>
    <property type="evidence" value="ECO:0007669"/>
    <property type="project" value="InterPro"/>
</dbReference>
<evidence type="ECO:0000259" key="3">
    <source>
        <dbReference type="PROSITE" id="PS50020"/>
    </source>
</evidence>
<dbReference type="VEuPathDB" id="FungiDB:BD410DRAFT_816234"/>
<keyword evidence="1" id="KW-0677">Repeat</keyword>
<dbReference type="InterPro" id="IPR036517">
    <property type="entry name" value="FF_domain_sf"/>
</dbReference>
<dbReference type="Pfam" id="PF00397">
    <property type="entry name" value="WW"/>
    <property type="match status" value="1"/>
</dbReference>
<feature type="compositionally biased region" description="Low complexity" evidence="2">
    <location>
        <begin position="345"/>
        <end position="354"/>
    </location>
</feature>
<dbReference type="EMBL" id="ML170209">
    <property type="protein sequence ID" value="TDL18288.1"/>
    <property type="molecule type" value="Genomic_DNA"/>
</dbReference>
<feature type="region of interest" description="Disordered" evidence="2">
    <location>
        <begin position="138"/>
        <end position="189"/>
    </location>
</feature>
<dbReference type="GO" id="GO:0003712">
    <property type="term" value="F:transcription coregulator activity"/>
    <property type="evidence" value="ECO:0007669"/>
    <property type="project" value="TreeGrafter"/>
</dbReference>
<dbReference type="InterPro" id="IPR001202">
    <property type="entry name" value="WW_dom"/>
</dbReference>
<organism evidence="4 5">
    <name type="scientific">Rickenella mellea</name>
    <dbReference type="NCBI Taxonomy" id="50990"/>
    <lineage>
        <taxon>Eukaryota</taxon>
        <taxon>Fungi</taxon>
        <taxon>Dikarya</taxon>
        <taxon>Basidiomycota</taxon>
        <taxon>Agaricomycotina</taxon>
        <taxon>Agaricomycetes</taxon>
        <taxon>Hymenochaetales</taxon>
        <taxon>Rickenellaceae</taxon>
        <taxon>Rickenella</taxon>
    </lineage>
</organism>
<keyword evidence="5" id="KW-1185">Reference proteome</keyword>
<evidence type="ECO:0000313" key="5">
    <source>
        <dbReference type="Proteomes" id="UP000294933"/>
    </source>
</evidence>
<sequence length="499" mass="55925">MAGAPPFVPPTMIPPPLPPGWTQHIAPAGQVYYHNAFTSQSTYIRPLPNFPMVPSGPPQLPVESKKREKPTNEGNTFYTNKAKKESVWTVPEGITVAVGNLKKEEAVAEAKKAEDEHREWESKEVERVKREVDEVVAKQKAEEPQPMDEMIVSKKARVEDAEEEEEEEDAEEDPRRQEKEAKLAEEEAKKAGINMPVQVDLSIEDAKAHFQGMYATLLQPLLPWNTALPQFASDPRFVLLPSLAARRKKVESTDPKEEFDRLLREEVKSTRTVWSDWRKAWKKDRRFYEKRAGAQKAEADFIVKRKLDKGPRYDSVGSSSLREEIFGAYVKTLTAVSSSVDMAAGAASSSSNNSRTEDEHESAKNIRKDRAALAVKERGECVCAPLTDQPGEGEGERDFRTLLTDAIRDPQIDPRLTTSPLPINCQIRLFHDHIAQLRSKHMQTLHGLLASHTPSLATTFADLSLSSLLSSPPATKMGLNSRNLEAEFARWQQGRTQAA</sequence>
<dbReference type="OrthoDB" id="410044at2759"/>
<feature type="compositionally biased region" description="Basic and acidic residues" evidence="2">
    <location>
        <begin position="355"/>
        <end position="365"/>
    </location>
</feature>
<dbReference type="CDD" id="cd00201">
    <property type="entry name" value="WW"/>
    <property type="match status" value="1"/>
</dbReference>
<dbReference type="PROSITE" id="PS01159">
    <property type="entry name" value="WW_DOMAIN_1"/>
    <property type="match status" value="1"/>
</dbReference>
<feature type="region of interest" description="Disordered" evidence="2">
    <location>
        <begin position="54"/>
        <end position="77"/>
    </location>
</feature>
<dbReference type="Gene3D" id="2.20.70.10">
    <property type="match status" value="1"/>
</dbReference>
<protein>
    <recommendedName>
        <fullName evidence="3">WW domain-containing protein</fullName>
    </recommendedName>
</protein>
<evidence type="ECO:0000256" key="1">
    <source>
        <dbReference type="ARBA" id="ARBA00022737"/>
    </source>
</evidence>
<dbReference type="Proteomes" id="UP000294933">
    <property type="component" value="Unassembled WGS sequence"/>
</dbReference>
<dbReference type="PROSITE" id="PS50020">
    <property type="entry name" value="WW_DOMAIN_2"/>
    <property type="match status" value="1"/>
</dbReference>
<name>A0A4Y7PT73_9AGAM</name>
<dbReference type="AlphaFoldDB" id="A0A4Y7PT73"/>
<feature type="domain" description="WW" evidence="3">
    <location>
        <begin position="15"/>
        <end position="48"/>
    </location>
</feature>
<dbReference type="STRING" id="50990.A0A4Y7PT73"/>
<feature type="compositionally biased region" description="Basic and acidic residues" evidence="2">
    <location>
        <begin position="173"/>
        <end position="189"/>
    </location>
</feature>
<dbReference type="GO" id="GO:0005634">
    <property type="term" value="C:nucleus"/>
    <property type="evidence" value="ECO:0007669"/>
    <property type="project" value="TreeGrafter"/>
</dbReference>
<evidence type="ECO:0000313" key="4">
    <source>
        <dbReference type="EMBL" id="TDL18288.1"/>
    </source>
</evidence>
<dbReference type="SUPFAM" id="SSF51045">
    <property type="entry name" value="WW domain"/>
    <property type="match status" value="1"/>
</dbReference>
<dbReference type="PANTHER" id="PTHR15377:SF3">
    <property type="entry name" value="WW DOMAIN-CONTAINING PROTEIN"/>
    <property type="match status" value="1"/>
</dbReference>
<feature type="region of interest" description="Disordered" evidence="2">
    <location>
        <begin position="345"/>
        <end position="365"/>
    </location>
</feature>
<dbReference type="InterPro" id="IPR045148">
    <property type="entry name" value="TCRG1-like"/>
</dbReference>
<proteinExistence type="predicted"/>
<dbReference type="PANTHER" id="PTHR15377">
    <property type="entry name" value="TRANSCRIPTION ELONGATION REGULATOR 1"/>
    <property type="match status" value="1"/>
</dbReference>
<feature type="compositionally biased region" description="Acidic residues" evidence="2">
    <location>
        <begin position="160"/>
        <end position="172"/>
    </location>
</feature>
<dbReference type="InterPro" id="IPR036020">
    <property type="entry name" value="WW_dom_sf"/>
</dbReference>
<gene>
    <name evidence="4" type="ORF">BD410DRAFT_816234</name>
</gene>
<reference evidence="4 5" key="1">
    <citation type="submission" date="2018-06" db="EMBL/GenBank/DDBJ databases">
        <title>A transcriptomic atlas of mushroom development highlights an independent origin of complex multicellularity.</title>
        <authorList>
            <consortium name="DOE Joint Genome Institute"/>
            <person name="Krizsan K."/>
            <person name="Almasi E."/>
            <person name="Merenyi Z."/>
            <person name="Sahu N."/>
            <person name="Viragh M."/>
            <person name="Koszo T."/>
            <person name="Mondo S."/>
            <person name="Kiss B."/>
            <person name="Balint B."/>
            <person name="Kues U."/>
            <person name="Barry K."/>
            <person name="Hegedus J.C."/>
            <person name="Henrissat B."/>
            <person name="Johnson J."/>
            <person name="Lipzen A."/>
            <person name="Ohm R."/>
            <person name="Nagy I."/>
            <person name="Pangilinan J."/>
            <person name="Yan J."/>
            <person name="Xiong Y."/>
            <person name="Grigoriev I.V."/>
            <person name="Hibbett D.S."/>
            <person name="Nagy L.G."/>
        </authorList>
    </citation>
    <scope>NUCLEOTIDE SEQUENCE [LARGE SCALE GENOMIC DNA]</scope>
    <source>
        <strain evidence="4 5">SZMC22713</strain>
    </source>
</reference>
<dbReference type="SMART" id="SM00456">
    <property type="entry name" value="WW"/>
    <property type="match status" value="2"/>
</dbReference>
<accession>A0A4Y7PT73</accession>